<keyword evidence="10" id="KW-0472">Membrane</keyword>
<dbReference type="PANTHER" id="PTHR42771:SF2">
    <property type="entry name" value="IRON(3+)-HYDROXAMATE IMPORT ATP-BINDING PROTEIN FHUC"/>
    <property type="match status" value="1"/>
</dbReference>
<feature type="domain" description="ABC transporter" evidence="11">
    <location>
        <begin position="20"/>
        <end position="256"/>
    </location>
</feature>
<dbReference type="GO" id="GO:0005886">
    <property type="term" value="C:plasma membrane"/>
    <property type="evidence" value="ECO:0007669"/>
    <property type="project" value="UniProtKB-SubCell"/>
</dbReference>
<dbReference type="GO" id="GO:0005524">
    <property type="term" value="F:ATP binding"/>
    <property type="evidence" value="ECO:0007669"/>
    <property type="project" value="UniProtKB-KW"/>
</dbReference>
<evidence type="ECO:0000313" key="12">
    <source>
        <dbReference type="EMBL" id="MBB4018910.1"/>
    </source>
</evidence>
<dbReference type="InterPro" id="IPR027417">
    <property type="entry name" value="P-loop_NTPase"/>
</dbReference>
<gene>
    <name evidence="12" type="ORF">GGR16_003957</name>
</gene>
<keyword evidence="7 12" id="KW-0067">ATP-binding</keyword>
<dbReference type="SMART" id="SM00382">
    <property type="entry name" value="AAA"/>
    <property type="match status" value="1"/>
</dbReference>
<evidence type="ECO:0000256" key="6">
    <source>
        <dbReference type="ARBA" id="ARBA00022741"/>
    </source>
</evidence>
<dbReference type="EMBL" id="JACIEN010000005">
    <property type="protein sequence ID" value="MBB4018910.1"/>
    <property type="molecule type" value="Genomic_DNA"/>
</dbReference>
<evidence type="ECO:0000313" key="13">
    <source>
        <dbReference type="Proteomes" id="UP000577362"/>
    </source>
</evidence>
<keyword evidence="8" id="KW-0408">Iron</keyword>
<dbReference type="RefSeq" id="WP_183317697.1">
    <property type="nucleotide sequence ID" value="NZ_JACIEN010000005.1"/>
</dbReference>
<evidence type="ECO:0000256" key="3">
    <source>
        <dbReference type="ARBA" id="ARBA00022448"/>
    </source>
</evidence>
<organism evidence="12 13">
    <name type="scientific">Chelatococcus caeni</name>
    <dbReference type="NCBI Taxonomy" id="1348468"/>
    <lineage>
        <taxon>Bacteria</taxon>
        <taxon>Pseudomonadati</taxon>
        <taxon>Pseudomonadota</taxon>
        <taxon>Alphaproteobacteria</taxon>
        <taxon>Hyphomicrobiales</taxon>
        <taxon>Chelatococcaceae</taxon>
        <taxon>Chelatococcus</taxon>
    </lineage>
</organism>
<keyword evidence="5" id="KW-0410">Iron transport</keyword>
<comment type="subcellular location">
    <subcellularLocation>
        <location evidence="1">Cell membrane</location>
        <topology evidence="1">Peripheral membrane protein</topology>
    </subcellularLocation>
</comment>
<evidence type="ECO:0000256" key="4">
    <source>
        <dbReference type="ARBA" id="ARBA00022475"/>
    </source>
</evidence>
<protein>
    <submittedName>
        <fullName evidence="12">Iron complex transport system ATP-binding protein</fullName>
    </submittedName>
</protein>
<comment type="caution">
    <text evidence="12">The sequence shown here is derived from an EMBL/GenBank/DDBJ whole genome shotgun (WGS) entry which is preliminary data.</text>
</comment>
<dbReference type="PROSITE" id="PS00211">
    <property type="entry name" value="ABC_TRANSPORTER_1"/>
    <property type="match status" value="1"/>
</dbReference>
<proteinExistence type="inferred from homology"/>
<evidence type="ECO:0000256" key="5">
    <source>
        <dbReference type="ARBA" id="ARBA00022496"/>
    </source>
</evidence>
<dbReference type="PROSITE" id="PS50893">
    <property type="entry name" value="ABC_TRANSPORTER_2"/>
    <property type="match status" value="1"/>
</dbReference>
<comment type="similarity">
    <text evidence="2">Belongs to the ABC transporter superfamily.</text>
</comment>
<dbReference type="InterPro" id="IPR051535">
    <property type="entry name" value="Siderophore_ABC-ATPase"/>
</dbReference>
<reference evidence="12 13" key="1">
    <citation type="submission" date="2020-08" db="EMBL/GenBank/DDBJ databases">
        <title>Genomic Encyclopedia of Type Strains, Phase IV (KMG-IV): sequencing the most valuable type-strain genomes for metagenomic binning, comparative biology and taxonomic classification.</title>
        <authorList>
            <person name="Goeker M."/>
        </authorList>
    </citation>
    <scope>NUCLEOTIDE SEQUENCE [LARGE SCALE GENOMIC DNA]</scope>
    <source>
        <strain evidence="12 13">DSM 103737</strain>
    </source>
</reference>
<accession>A0A840C118</accession>
<evidence type="ECO:0000256" key="8">
    <source>
        <dbReference type="ARBA" id="ARBA00023004"/>
    </source>
</evidence>
<evidence type="ECO:0000256" key="9">
    <source>
        <dbReference type="ARBA" id="ARBA00023065"/>
    </source>
</evidence>
<dbReference type="Proteomes" id="UP000577362">
    <property type="component" value="Unassembled WGS sequence"/>
</dbReference>
<dbReference type="GO" id="GO:0016887">
    <property type="term" value="F:ATP hydrolysis activity"/>
    <property type="evidence" value="ECO:0007669"/>
    <property type="project" value="InterPro"/>
</dbReference>
<keyword evidence="9" id="KW-0406">Ion transport</keyword>
<dbReference type="InterPro" id="IPR017871">
    <property type="entry name" value="ABC_transporter-like_CS"/>
</dbReference>
<keyword evidence="4" id="KW-1003">Cell membrane</keyword>
<evidence type="ECO:0000256" key="7">
    <source>
        <dbReference type="ARBA" id="ARBA00022840"/>
    </source>
</evidence>
<keyword evidence="6" id="KW-0547">Nucleotide-binding</keyword>
<sequence length="273" mass="29537">MLDLLTRPTEAASGTTGPLFALDDVAFALPERTLLGPLSLTLPAKRVVGLIGHNGSGKSTLVKLLARQQQPSAGTVRFAGRPLPKWGDRDFARKVGYLPQQTPPATGMLVKELVALGRYPWHGALGRFSATDREKVAEAMALTDVEIFADRLVDTLSGGERQRAWLAMLVAQDTECLLLDEPISALDVAHQVEVLALVRRLAHERGLAVIVVLHDVNMAARFCDEIVALRGGRLLARGTPDAIMTPPQLETIYGIAMGVMRHPDTGEPMGFVR</sequence>
<dbReference type="GO" id="GO:0006826">
    <property type="term" value="P:iron ion transport"/>
    <property type="evidence" value="ECO:0007669"/>
    <property type="project" value="UniProtKB-KW"/>
</dbReference>
<evidence type="ECO:0000256" key="2">
    <source>
        <dbReference type="ARBA" id="ARBA00005417"/>
    </source>
</evidence>
<dbReference type="InterPro" id="IPR003593">
    <property type="entry name" value="AAA+_ATPase"/>
</dbReference>
<name>A0A840C118_9HYPH</name>
<evidence type="ECO:0000256" key="10">
    <source>
        <dbReference type="ARBA" id="ARBA00023136"/>
    </source>
</evidence>
<dbReference type="CDD" id="cd03214">
    <property type="entry name" value="ABC_Iron-Siderophores_B12_Hemin"/>
    <property type="match status" value="1"/>
</dbReference>
<dbReference type="SUPFAM" id="SSF52540">
    <property type="entry name" value="P-loop containing nucleoside triphosphate hydrolases"/>
    <property type="match status" value="1"/>
</dbReference>
<keyword evidence="13" id="KW-1185">Reference proteome</keyword>
<keyword evidence="3" id="KW-0813">Transport</keyword>
<dbReference type="AlphaFoldDB" id="A0A840C118"/>
<evidence type="ECO:0000256" key="1">
    <source>
        <dbReference type="ARBA" id="ARBA00004202"/>
    </source>
</evidence>
<dbReference type="PANTHER" id="PTHR42771">
    <property type="entry name" value="IRON(3+)-HYDROXAMATE IMPORT ATP-BINDING PROTEIN FHUC"/>
    <property type="match status" value="1"/>
</dbReference>
<dbReference type="Pfam" id="PF00005">
    <property type="entry name" value="ABC_tran"/>
    <property type="match status" value="1"/>
</dbReference>
<dbReference type="FunFam" id="3.40.50.300:FF:000134">
    <property type="entry name" value="Iron-enterobactin ABC transporter ATP-binding protein"/>
    <property type="match status" value="1"/>
</dbReference>
<dbReference type="InterPro" id="IPR003439">
    <property type="entry name" value="ABC_transporter-like_ATP-bd"/>
</dbReference>
<dbReference type="Gene3D" id="3.40.50.300">
    <property type="entry name" value="P-loop containing nucleotide triphosphate hydrolases"/>
    <property type="match status" value="1"/>
</dbReference>
<evidence type="ECO:0000259" key="11">
    <source>
        <dbReference type="PROSITE" id="PS50893"/>
    </source>
</evidence>